<protein>
    <submittedName>
        <fullName evidence="1">Uncharacterized protein</fullName>
    </submittedName>
</protein>
<comment type="caution">
    <text evidence="1">The sequence shown here is derived from an EMBL/GenBank/DDBJ whole genome shotgun (WGS) entry which is preliminary data.</text>
</comment>
<evidence type="ECO:0000313" key="1">
    <source>
        <dbReference type="EMBL" id="MDT0337581.1"/>
    </source>
</evidence>
<accession>A0AAE4G9A8</accession>
<dbReference type="EMBL" id="JAVRAA010000005">
    <property type="protein sequence ID" value="MDT0337581.1"/>
    <property type="molecule type" value="Genomic_DNA"/>
</dbReference>
<dbReference type="AlphaFoldDB" id="A0AAE4G9A8"/>
<dbReference type="RefSeq" id="WP_284077050.1">
    <property type="nucleotide sequence ID" value="NZ_JAVLSM010000007.1"/>
</dbReference>
<name>A0AAE4G9A8_9BURK</name>
<organism evidence="1">
    <name type="scientific">Herbaspirillum huttiense subsp. nephrolepidis</name>
    <dbReference type="NCBI Taxonomy" id="3075126"/>
    <lineage>
        <taxon>Bacteria</taxon>
        <taxon>Pseudomonadati</taxon>
        <taxon>Pseudomonadota</taxon>
        <taxon>Betaproteobacteria</taxon>
        <taxon>Burkholderiales</taxon>
        <taxon>Oxalobacteraceae</taxon>
        <taxon>Herbaspirillum</taxon>
    </lineage>
</organism>
<sequence length="113" mass="12325">MITIQPIVEYAGSILLLHESAAAVEESAAQLQLLGIQARKLLEQCVEQTSLTRTKLSKAAEALDHAGFVKVVESEACFDRSYTLSATLVGEEALLALEHLETTGVFVRQRKAR</sequence>
<gene>
    <name evidence="1" type="ORF">RJN63_12125</name>
</gene>
<proteinExistence type="predicted"/>
<reference evidence="1" key="1">
    <citation type="submission" date="2023-02" db="EMBL/GenBank/DDBJ databases">
        <title>Description of Herbaspirillum huttiense subsp. nephrolepsisexaltata and Herbaspirillum huttiense subsp. lycopersicon.</title>
        <authorList>
            <person name="Poudel M."/>
            <person name="Sharma A."/>
            <person name="Goss E."/>
            <person name="Tapia J.H."/>
            <person name="Harmon C.M."/>
            <person name="Jones J.B."/>
        </authorList>
    </citation>
    <scope>NUCLEOTIDE SEQUENCE</scope>
    <source>
        <strain evidence="1">NC40101</strain>
    </source>
</reference>